<evidence type="ECO:0008006" key="3">
    <source>
        <dbReference type="Google" id="ProtNLM"/>
    </source>
</evidence>
<dbReference type="Proteomes" id="UP000477951">
    <property type="component" value="Unassembled WGS sequence"/>
</dbReference>
<sequence>MLYGSKSALDTEESVVYNFNQLERRAKDLIKAGRSADAIKIYLFMADGDQSLDGGYLGERLGICYEAIGDLHAAKYWYGRAVEENPGVRLASAEARVRLGEVSIHGIVDLADK</sequence>
<protein>
    <recommendedName>
        <fullName evidence="3">Tetratricopeptide repeat protein</fullName>
    </recommendedName>
</protein>
<dbReference type="AlphaFoldDB" id="A0A6L6V8A8"/>
<evidence type="ECO:0000313" key="1">
    <source>
        <dbReference type="EMBL" id="MUZ71135.1"/>
    </source>
</evidence>
<comment type="caution">
    <text evidence="1">The sequence shown here is derived from an EMBL/GenBank/DDBJ whole genome shotgun (WGS) entry which is preliminary data.</text>
</comment>
<gene>
    <name evidence="1" type="ORF">GOZ90_00460</name>
</gene>
<accession>A0A6L6V8A8</accession>
<dbReference type="EMBL" id="WPHR01000001">
    <property type="protein sequence ID" value="MUZ71135.1"/>
    <property type="molecule type" value="Genomic_DNA"/>
</dbReference>
<dbReference type="InterPro" id="IPR011990">
    <property type="entry name" value="TPR-like_helical_dom_sf"/>
</dbReference>
<name>A0A6L6V8A8_AGRVI</name>
<dbReference type="SUPFAM" id="SSF81901">
    <property type="entry name" value="HCP-like"/>
    <property type="match status" value="1"/>
</dbReference>
<organism evidence="1 2">
    <name type="scientific">Agrobacterium vitis</name>
    <name type="common">Rhizobium vitis</name>
    <dbReference type="NCBI Taxonomy" id="373"/>
    <lineage>
        <taxon>Bacteria</taxon>
        <taxon>Pseudomonadati</taxon>
        <taxon>Pseudomonadota</taxon>
        <taxon>Alphaproteobacteria</taxon>
        <taxon>Hyphomicrobiales</taxon>
        <taxon>Rhizobiaceae</taxon>
        <taxon>Rhizobium/Agrobacterium group</taxon>
        <taxon>Agrobacterium</taxon>
    </lineage>
</organism>
<evidence type="ECO:0000313" key="2">
    <source>
        <dbReference type="Proteomes" id="UP000477951"/>
    </source>
</evidence>
<reference evidence="1 2" key="1">
    <citation type="submission" date="2019-12" db="EMBL/GenBank/DDBJ databases">
        <title>Whole-genome sequencing of Allorhizobium vitis.</title>
        <authorList>
            <person name="Gan H.M."/>
            <person name="Szegedi E."/>
            <person name="Burr T."/>
            <person name="Savka M.A."/>
        </authorList>
    </citation>
    <scope>NUCLEOTIDE SEQUENCE [LARGE SCALE GENOMIC DNA]</scope>
    <source>
        <strain evidence="1 2">CG516</strain>
    </source>
</reference>
<proteinExistence type="predicted"/>
<dbReference type="Gene3D" id="1.25.40.10">
    <property type="entry name" value="Tetratricopeptide repeat domain"/>
    <property type="match status" value="1"/>
</dbReference>